<keyword evidence="4" id="KW-1185">Reference proteome</keyword>
<reference evidence="3 4" key="1">
    <citation type="submission" date="2023-04" db="EMBL/GenBank/DDBJ databases">
        <title>Forest soil microbial communities from Buena Vista Peninsula, Colon Province, Panama.</title>
        <authorList>
            <person name="Bouskill N."/>
        </authorList>
    </citation>
    <scope>NUCLEOTIDE SEQUENCE [LARGE SCALE GENOMIC DNA]</scope>
    <source>
        <strain evidence="3 4">AC80</strain>
    </source>
</reference>
<evidence type="ECO:0000256" key="1">
    <source>
        <dbReference type="SAM" id="SignalP"/>
    </source>
</evidence>
<keyword evidence="1" id="KW-0732">Signal</keyword>
<organism evidence="3 4">
    <name type="scientific">Mycolicibacterium frederiksbergense</name>
    <dbReference type="NCBI Taxonomy" id="117567"/>
    <lineage>
        <taxon>Bacteria</taxon>
        <taxon>Bacillati</taxon>
        <taxon>Actinomycetota</taxon>
        <taxon>Actinomycetes</taxon>
        <taxon>Mycobacteriales</taxon>
        <taxon>Mycobacteriaceae</taxon>
        <taxon>Mycolicibacterium</taxon>
    </lineage>
</organism>
<evidence type="ECO:0000313" key="4">
    <source>
        <dbReference type="Proteomes" id="UP001160130"/>
    </source>
</evidence>
<proteinExistence type="predicted"/>
<dbReference type="RefSeq" id="WP_280831751.1">
    <property type="nucleotide sequence ID" value="NZ_JARXVE010000002.1"/>
</dbReference>
<accession>A0ABT6KYP9</accession>
<feature type="domain" description="DUF732" evidence="2">
    <location>
        <begin position="35"/>
        <end position="100"/>
    </location>
</feature>
<gene>
    <name evidence="3" type="ORF">M2272_001766</name>
</gene>
<name>A0ABT6KYP9_9MYCO</name>
<dbReference type="Pfam" id="PF05305">
    <property type="entry name" value="DUF732"/>
    <property type="match status" value="1"/>
</dbReference>
<evidence type="ECO:0000259" key="2">
    <source>
        <dbReference type="Pfam" id="PF05305"/>
    </source>
</evidence>
<sequence length="101" mass="10228">MNAAKALGRFFAATVVSVAVGVLAGAGVASAGVNDYIKDLNNSGIDGSKEALVSLGYKACTEQGVNVTRNDSIAHIVASSSLTQSQADFLYTSALKNLCAS</sequence>
<feature type="signal peptide" evidence="1">
    <location>
        <begin position="1"/>
        <end position="31"/>
    </location>
</feature>
<evidence type="ECO:0000313" key="3">
    <source>
        <dbReference type="EMBL" id="MDH6195137.1"/>
    </source>
</evidence>
<feature type="chain" id="PRO_5046196687" description="DUF732 domain-containing protein" evidence="1">
    <location>
        <begin position="32"/>
        <end position="101"/>
    </location>
</feature>
<comment type="caution">
    <text evidence="3">The sequence shown here is derived from an EMBL/GenBank/DDBJ whole genome shotgun (WGS) entry which is preliminary data.</text>
</comment>
<dbReference type="EMBL" id="JARXVE010000002">
    <property type="protein sequence ID" value="MDH6195137.1"/>
    <property type="molecule type" value="Genomic_DNA"/>
</dbReference>
<dbReference type="InterPro" id="IPR007969">
    <property type="entry name" value="DUF732"/>
</dbReference>
<dbReference type="Proteomes" id="UP001160130">
    <property type="component" value="Unassembled WGS sequence"/>
</dbReference>
<protein>
    <recommendedName>
        <fullName evidence="2">DUF732 domain-containing protein</fullName>
    </recommendedName>
</protein>